<organism evidence="1 2">
    <name type="scientific">Dendrolimus kikuchii</name>
    <dbReference type="NCBI Taxonomy" id="765133"/>
    <lineage>
        <taxon>Eukaryota</taxon>
        <taxon>Metazoa</taxon>
        <taxon>Ecdysozoa</taxon>
        <taxon>Arthropoda</taxon>
        <taxon>Hexapoda</taxon>
        <taxon>Insecta</taxon>
        <taxon>Pterygota</taxon>
        <taxon>Neoptera</taxon>
        <taxon>Endopterygota</taxon>
        <taxon>Lepidoptera</taxon>
        <taxon>Glossata</taxon>
        <taxon>Ditrysia</taxon>
        <taxon>Bombycoidea</taxon>
        <taxon>Lasiocampidae</taxon>
        <taxon>Dendrolimus</taxon>
    </lineage>
</organism>
<proteinExistence type="predicted"/>
<dbReference type="EMBL" id="CM034409">
    <property type="protein sequence ID" value="KAJ0171696.1"/>
    <property type="molecule type" value="Genomic_DNA"/>
</dbReference>
<gene>
    <name evidence="1" type="ORF">K1T71_012459</name>
</gene>
<reference evidence="1 2" key="1">
    <citation type="journal article" date="2021" name="Front. Genet.">
        <title>Chromosome-Level Genome Assembly Reveals Significant Gene Expansion in the Toll and IMD Signaling Pathways of Dendrolimus kikuchii.</title>
        <authorList>
            <person name="Zhou J."/>
            <person name="Wu P."/>
            <person name="Xiong Z."/>
            <person name="Liu N."/>
            <person name="Zhao N."/>
            <person name="Ji M."/>
            <person name="Qiu Y."/>
            <person name="Yang B."/>
        </authorList>
    </citation>
    <scope>NUCLEOTIDE SEQUENCE [LARGE SCALE GENOMIC DNA]</scope>
    <source>
        <strain evidence="1">Ann1</strain>
    </source>
</reference>
<dbReference type="Proteomes" id="UP000824533">
    <property type="component" value="Linkage Group LG23"/>
</dbReference>
<comment type="caution">
    <text evidence="1">The sequence shown here is derived from an EMBL/GenBank/DDBJ whole genome shotgun (WGS) entry which is preliminary data.</text>
</comment>
<name>A0ACC1CJT4_9NEOP</name>
<evidence type="ECO:0000313" key="2">
    <source>
        <dbReference type="Proteomes" id="UP000824533"/>
    </source>
</evidence>
<sequence length="366" mass="40226">MCFKGLIVLFSLIFANYVEALKLNDECQLRDGKGTGRCMLADDCEPARSAALQKNPHELGSCGSDQSTEIVCCPITTPKDVLRRSEIECNEILKNSIPASNPVVGGDLASPGEFPFVVALGYEYKNETLFNCGGSIISKDYVLTEAVCLHNTIFGKPMVVRSGVTDASDSKWNNETDVGIADYILHPNNTKSKVYNDVALLRLSKPLKFSSNVRAVCLETNHDDPKGTLITTGWKPPSGWKQDDGRVLKKTNVTAISLSECSNMFDVGRNLRLGIVPEMVCAANPEGEPRSCKGDAGGPLLQQTDKGQHRLIGVTSFGKGCNIGIYMRVSRYLDWIESIVCTRRDVPCTAHQAHKQRNFEPRCYLR</sequence>
<evidence type="ECO:0000313" key="1">
    <source>
        <dbReference type="EMBL" id="KAJ0171696.1"/>
    </source>
</evidence>
<keyword evidence="2" id="KW-1185">Reference proteome</keyword>
<accession>A0ACC1CJT4</accession>
<protein>
    <submittedName>
        <fullName evidence="1">Uncharacterized protein</fullName>
    </submittedName>
</protein>